<sequence length="819" mass="88163">MRSILIIHFRKGETMKMKALKCMLACGLLLSSICFSTGANAAGSTTVTINGAGAGSIFEGEGVLSGGGGNTKLLIDYPEPYRSEILDYLFKPNFGASYQELKVEIGGDINSTSGTEPSHARTRAENANPNMTRGYETWLINEAKKRNPNIKLYGLEWGAPGWVGSLWSQDNADYLVSYLKGLKSVWGYDMDYIGGSQNESFNGTSQQARDYIVNILRPTLNANGLSNVKIIAPDILSTDWAFANQLGSDTSLKNAVAAIGYHYVNSSSTSTAQNSGLPIWESEGWTGIGDWSGAYALAKEMNLNYISAKITKTDVWHAIASQYDNTNWAHSGIMEANTPWSGYYMVKPAIWAAAHTTQFAQPGWQYLDSGTGITQGGSSYVTLKKPNSNDYSIVIVTGGTSETMTVNLTGGLSTGTVHVWKSNSTDQFVQQTDIQTSGGSFTIPLEANAIYSLTTTTGQQKGAAQHAIPANQPFGSSYTENFDSYSAGQTPKYLYDIEGAFEVSGKYGGGTGKALRQVILKPQLPWNSWGDFANPSTFTEFGDLNWQNYDYSADVLIENAGSVNIYGRVGRPLAGGNINDYKGYRLSVYDNGSWYLCYGDPYSYESGADSVLASGTVSGFSANTWHNLKLSFVGTSITAYVDNVQIASVTDSHSRSGMAGLGSGWNPAQFDNLSVAITSSHYKIVNRNSGKALDIPSHSTVDGTQLDQWTYAGATNQLWKILNAGDGYFQIVSDENGKTVDVAGSSTANGASIIQWPYNGGNNQQWSIQDVGGGYFKIVNRNSGEALDVSGSSTANGAPVLQWPYSGSSNQQWQIIPVP</sequence>
<comment type="similarity">
    <text evidence="1">Belongs to the glycosyl hydrolase 59 family.</text>
</comment>
<accession>A0ABW9UAK6</accession>
<keyword evidence="4" id="KW-0443">Lipid metabolism</keyword>
<dbReference type="InterPro" id="IPR017853">
    <property type="entry name" value="GH"/>
</dbReference>
<name>A0ABW9UAK6_9BACL</name>
<dbReference type="Gene3D" id="3.20.20.80">
    <property type="entry name" value="Glycosidases"/>
    <property type="match status" value="1"/>
</dbReference>
<dbReference type="Pfam" id="PF21708">
    <property type="entry name" value="Glyco_hydro_59_C"/>
    <property type="match status" value="1"/>
</dbReference>
<evidence type="ECO:0000256" key="5">
    <source>
        <dbReference type="ARBA" id="ARBA00033098"/>
    </source>
</evidence>
<dbReference type="InterPro" id="IPR049161">
    <property type="entry name" value="GH59_cat"/>
</dbReference>
<evidence type="ECO:0000256" key="1">
    <source>
        <dbReference type="ARBA" id="ARBA00005637"/>
    </source>
</evidence>
<feature type="chain" id="PRO_5046206528" description="galactosylceramidase" evidence="6">
    <location>
        <begin position="42"/>
        <end position="819"/>
    </location>
</feature>
<reference evidence="8 9" key="1">
    <citation type="submission" date="2019-12" db="EMBL/GenBank/DDBJ databases">
        <authorList>
            <person name="Huq M.A."/>
        </authorList>
    </citation>
    <scope>NUCLEOTIDE SEQUENCE [LARGE SCALE GENOMIC DNA]</scope>
    <source>
        <strain evidence="8 9">MAH-34</strain>
    </source>
</reference>
<evidence type="ECO:0000259" key="7">
    <source>
        <dbReference type="SMART" id="SM00458"/>
    </source>
</evidence>
<dbReference type="InterPro" id="IPR001286">
    <property type="entry name" value="Glyco_hydro_59"/>
</dbReference>
<gene>
    <name evidence="8" type="ORF">GON05_17600</name>
</gene>
<dbReference type="PRINTS" id="PR00850">
    <property type="entry name" value="GLHYDRLASE59"/>
</dbReference>
<dbReference type="InterPro" id="IPR035992">
    <property type="entry name" value="Ricin_B-like_lectins"/>
</dbReference>
<comment type="caution">
    <text evidence="8">The sequence shown here is derived from an EMBL/GenBank/DDBJ whole genome shotgun (WGS) entry which is preliminary data.</text>
</comment>
<evidence type="ECO:0000256" key="6">
    <source>
        <dbReference type="SAM" id="SignalP"/>
    </source>
</evidence>
<feature type="domain" description="Ricin B lectin" evidence="7">
    <location>
        <begin position="680"/>
        <end position="816"/>
    </location>
</feature>
<keyword evidence="4" id="KW-0442">Lipid degradation</keyword>
<dbReference type="Gene3D" id="2.60.120.560">
    <property type="entry name" value="Exo-inulinase, domain 1"/>
    <property type="match status" value="1"/>
</dbReference>
<organism evidence="8 9">
    <name type="scientific">Paenibacillus anseongense</name>
    <dbReference type="NCBI Taxonomy" id="2682845"/>
    <lineage>
        <taxon>Bacteria</taxon>
        <taxon>Bacillati</taxon>
        <taxon>Bacillota</taxon>
        <taxon>Bacilli</taxon>
        <taxon>Bacillales</taxon>
        <taxon>Paenibacillaceae</taxon>
        <taxon>Paenibacillus</taxon>
    </lineage>
</organism>
<dbReference type="InterPro" id="IPR013785">
    <property type="entry name" value="Aldolase_TIM"/>
</dbReference>
<dbReference type="PROSITE" id="PS50231">
    <property type="entry name" value="RICIN_B_LECTIN"/>
    <property type="match status" value="1"/>
</dbReference>
<proteinExistence type="inferred from homology"/>
<protein>
    <recommendedName>
        <fullName evidence="2">galactosylceramidase</fullName>
        <ecNumber evidence="2">3.2.1.46</ecNumber>
    </recommendedName>
    <alternativeName>
        <fullName evidence="5">Galactosylceramidase</fullName>
    </alternativeName>
</protein>
<dbReference type="InterPro" id="IPR049162">
    <property type="entry name" value="GH59_C"/>
</dbReference>
<dbReference type="SUPFAM" id="SSF51445">
    <property type="entry name" value="(Trans)glycosidases"/>
    <property type="match status" value="1"/>
</dbReference>
<keyword evidence="3" id="KW-0746">Sphingolipid metabolism</keyword>
<dbReference type="Proteomes" id="UP000467637">
    <property type="component" value="Unassembled WGS sequence"/>
</dbReference>
<dbReference type="SMART" id="SM00458">
    <property type="entry name" value="RICIN"/>
    <property type="match status" value="1"/>
</dbReference>
<dbReference type="Pfam" id="PF02057">
    <property type="entry name" value="Glyco_hydro_59"/>
    <property type="match status" value="1"/>
</dbReference>
<dbReference type="Gene3D" id="2.80.10.50">
    <property type="match status" value="1"/>
</dbReference>
<dbReference type="EC" id="3.2.1.46" evidence="2"/>
<keyword evidence="6" id="KW-0732">Signal</keyword>
<feature type="signal peptide" evidence="6">
    <location>
        <begin position="1"/>
        <end position="41"/>
    </location>
</feature>
<dbReference type="EMBL" id="WSEM01000016">
    <property type="protein sequence ID" value="MVQ36427.1"/>
    <property type="molecule type" value="Genomic_DNA"/>
</dbReference>
<evidence type="ECO:0000256" key="3">
    <source>
        <dbReference type="ARBA" id="ARBA00022919"/>
    </source>
</evidence>
<dbReference type="InterPro" id="IPR000772">
    <property type="entry name" value="Ricin_B_lectin"/>
</dbReference>
<dbReference type="PANTHER" id="PTHR15172">
    <property type="entry name" value="GALACTOCEREBROSIDASE"/>
    <property type="match status" value="1"/>
</dbReference>
<evidence type="ECO:0000256" key="2">
    <source>
        <dbReference type="ARBA" id="ARBA00012657"/>
    </source>
</evidence>
<evidence type="ECO:0000313" key="9">
    <source>
        <dbReference type="Proteomes" id="UP000467637"/>
    </source>
</evidence>
<dbReference type="Gene3D" id="3.20.20.70">
    <property type="entry name" value="Aldolase class I"/>
    <property type="match status" value="1"/>
</dbReference>
<dbReference type="PANTHER" id="PTHR15172:SF1">
    <property type="entry name" value="GALACTOCEREBROSIDASE"/>
    <property type="match status" value="1"/>
</dbReference>
<dbReference type="Pfam" id="PF14200">
    <property type="entry name" value="RicinB_lectin_2"/>
    <property type="match status" value="2"/>
</dbReference>
<evidence type="ECO:0000256" key="4">
    <source>
        <dbReference type="ARBA" id="ARBA00022963"/>
    </source>
</evidence>
<keyword evidence="9" id="KW-1185">Reference proteome</keyword>
<dbReference type="SUPFAM" id="SSF50370">
    <property type="entry name" value="Ricin B-like lectins"/>
    <property type="match status" value="1"/>
</dbReference>
<evidence type="ECO:0000313" key="8">
    <source>
        <dbReference type="EMBL" id="MVQ36427.1"/>
    </source>
</evidence>